<accession>A0ABY8PRE6</accession>
<keyword evidence="3" id="KW-1185">Reference proteome</keyword>
<proteinExistence type="predicted"/>
<dbReference type="Pfam" id="PF00069">
    <property type="entry name" value="Pkinase"/>
    <property type="match status" value="1"/>
</dbReference>
<reference evidence="2 3" key="1">
    <citation type="submission" date="2021-02" db="EMBL/GenBank/DDBJ databases">
        <title>Characterization of Marinitoga sp. nov. str. BP5-C20A.</title>
        <authorList>
            <person name="Erauso G."/>
            <person name="Postec A."/>
        </authorList>
    </citation>
    <scope>NUCLEOTIDE SEQUENCE [LARGE SCALE GENOMIC DNA]</scope>
    <source>
        <strain evidence="2 3">BP5-C20A</strain>
    </source>
</reference>
<dbReference type="PROSITE" id="PS50011">
    <property type="entry name" value="PROTEIN_KINASE_DOM"/>
    <property type="match status" value="1"/>
</dbReference>
<gene>
    <name evidence="2" type="ORF">JRV97_01135</name>
</gene>
<dbReference type="InterPro" id="IPR000719">
    <property type="entry name" value="Prot_kinase_dom"/>
</dbReference>
<evidence type="ECO:0000313" key="2">
    <source>
        <dbReference type="EMBL" id="WGS65190.1"/>
    </source>
</evidence>
<dbReference type="SUPFAM" id="SSF56112">
    <property type="entry name" value="Protein kinase-like (PK-like)"/>
    <property type="match status" value="1"/>
</dbReference>
<dbReference type="PANTHER" id="PTHR44167:SF24">
    <property type="entry name" value="SERINE_THREONINE-PROTEIN KINASE CHK2"/>
    <property type="match status" value="1"/>
</dbReference>
<dbReference type="Gene3D" id="1.10.510.10">
    <property type="entry name" value="Transferase(Phosphotransferase) domain 1"/>
    <property type="match status" value="1"/>
</dbReference>
<organism evidence="2 3">
    <name type="scientific">Marinitoga aeolica</name>
    <dbReference type="NCBI Taxonomy" id="2809031"/>
    <lineage>
        <taxon>Bacteria</taxon>
        <taxon>Thermotogati</taxon>
        <taxon>Thermotogota</taxon>
        <taxon>Thermotogae</taxon>
        <taxon>Petrotogales</taxon>
        <taxon>Petrotogaceae</taxon>
        <taxon>Marinitoga</taxon>
    </lineage>
</organism>
<dbReference type="GO" id="GO:0016301">
    <property type="term" value="F:kinase activity"/>
    <property type="evidence" value="ECO:0007669"/>
    <property type="project" value="UniProtKB-KW"/>
</dbReference>
<dbReference type="PANTHER" id="PTHR44167">
    <property type="entry name" value="OVARIAN-SPECIFIC SERINE/THREONINE-PROTEIN KINASE LOK-RELATED"/>
    <property type="match status" value="1"/>
</dbReference>
<evidence type="ECO:0000313" key="3">
    <source>
        <dbReference type="Proteomes" id="UP001232493"/>
    </source>
</evidence>
<dbReference type="RefSeq" id="WP_280999459.1">
    <property type="nucleotide sequence ID" value="NZ_CP069362.1"/>
</dbReference>
<dbReference type="Proteomes" id="UP001232493">
    <property type="component" value="Chromosome"/>
</dbReference>
<dbReference type="InterPro" id="IPR011009">
    <property type="entry name" value="Kinase-like_dom_sf"/>
</dbReference>
<evidence type="ECO:0000259" key="1">
    <source>
        <dbReference type="PROSITE" id="PS50011"/>
    </source>
</evidence>
<feature type="domain" description="Protein kinase" evidence="1">
    <location>
        <begin position="84"/>
        <end position="395"/>
    </location>
</feature>
<dbReference type="SMART" id="SM00220">
    <property type="entry name" value="S_TKc"/>
    <property type="match status" value="1"/>
</dbReference>
<dbReference type="EMBL" id="CP069362">
    <property type="protein sequence ID" value="WGS65190.1"/>
    <property type="molecule type" value="Genomic_DNA"/>
</dbReference>
<keyword evidence="2" id="KW-0418">Kinase</keyword>
<protein>
    <submittedName>
        <fullName evidence="2">Protein kinase</fullName>
    </submittedName>
</protein>
<sequence>MEFLKKLLNYNKSVMNNEKKVIENNERESEKNNNVITTNINENNQEFNENVNENKKEQVAENVLKIIKNGKEFLVPAEISGRYIVQDILSANSGFGLILIAEDKVLFGRKVLIKSNNYKNKIKRTNLDSKEIIEKRRKDIEIEKAILLALKKMNIPNIPVLCNYVKGYAPTINWPDGKIIPGKQFLNELAYDEPYIVMQYIDGDTISDYIKNNNIDRESPYWQMFVLKLAKQLLKTFKDMHKGNSKGAKFVYQDLKPDNIIASPNNTFTLIDLGGVAIINPNGKFINRGVGTPGYMAPEIKDRNLPFDGRADIYTLGVMMYDLFTEENLSNYTNEKGIANLDYSKLNIHQSIVKIIEKASQKDINKRYLDCKEMLNDVFIALRNVSSAYHINSSI</sequence>
<keyword evidence="2" id="KW-0808">Transferase</keyword>
<name>A0ABY8PRE6_9BACT</name>